<sequence length="642" mass="72314">MKRWISILVLTAMLLGACCRTQENGEENPETYSAAETDRIPVACWETADMQMASEIIGDTLYYVKGDWNPEKGWIDNACIYKKELNAGEEQKIADFGGKGLLLFLLDEEGAVYSLYGTEKESTGFFLQKQDNEGKLVYERLIVKEDDSQNTQLFQGIADASMGEISKEGEVCLANADGGLYLFDADGKLLHSGSAGWDAQSYHSARKGLVNAGSEGIYTYSIEEREILFQKMDTAGGRLQEIKKIDLGVLGMEQGAVEIYDGYEMGILISDSDALWKYDISQDSLEKALDWGAGTVNLKGYIIDAIGITEEEELYLLAHTSYDDVISARVVYQDEEYIPQKQTVTLGLIESYGVVTEIAEDMDIIVLDHKKVLEDLEPYFQTSDQVSEEELLPCVVRAGTISQSLVCVFPHFQINGFWVEKGTVQDGSWTTEEYLAFGESAPWAVLMDGNPKYYYSDVLRLLMQADMDSEKFYENLVLTKTFYMSGIYCSDVIERNGGLAQGESYEVAGYPNQEGKPVFEIIPPVSFGINSASGNKEGAWAFLEYLLSKEYQDRVMSFPVREDSFERQLALEQYRHSDMAFSEEDREFLRFMVDNGYWLKASRALEISVMISEEMAPVWEGEKTVEEAAQILQNRVMLYLNE</sequence>
<dbReference type="Gene3D" id="3.40.190.10">
    <property type="entry name" value="Periplasmic binding protein-like II"/>
    <property type="match status" value="1"/>
</dbReference>
<dbReference type="Proteomes" id="UP000824265">
    <property type="component" value="Unassembled WGS sequence"/>
</dbReference>
<dbReference type="PROSITE" id="PS51257">
    <property type="entry name" value="PROKAR_LIPOPROTEIN"/>
    <property type="match status" value="1"/>
</dbReference>
<keyword evidence="1" id="KW-0732">Signal</keyword>
<proteinExistence type="predicted"/>
<comment type="caution">
    <text evidence="2">The sequence shown here is derived from an EMBL/GenBank/DDBJ whole genome shotgun (WGS) entry which is preliminary data.</text>
</comment>
<feature type="chain" id="PRO_5038402933" evidence="1">
    <location>
        <begin position="22"/>
        <end position="642"/>
    </location>
</feature>
<organism evidence="2 3">
    <name type="scientific">Candidatus Acetatifactor stercoripullorum</name>
    <dbReference type="NCBI Taxonomy" id="2838414"/>
    <lineage>
        <taxon>Bacteria</taxon>
        <taxon>Bacillati</taxon>
        <taxon>Bacillota</taxon>
        <taxon>Clostridia</taxon>
        <taxon>Lachnospirales</taxon>
        <taxon>Lachnospiraceae</taxon>
        <taxon>Acetatifactor</taxon>
    </lineage>
</organism>
<reference evidence="2" key="1">
    <citation type="journal article" date="2021" name="PeerJ">
        <title>Extensive microbial diversity within the chicken gut microbiome revealed by metagenomics and culture.</title>
        <authorList>
            <person name="Gilroy R."/>
            <person name="Ravi A."/>
            <person name="Getino M."/>
            <person name="Pursley I."/>
            <person name="Horton D.L."/>
            <person name="Alikhan N.F."/>
            <person name="Baker D."/>
            <person name="Gharbi K."/>
            <person name="Hall N."/>
            <person name="Watson M."/>
            <person name="Adriaenssens E.M."/>
            <person name="Foster-Nyarko E."/>
            <person name="Jarju S."/>
            <person name="Secka A."/>
            <person name="Antonio M."/>
            <person name="Oren A."/>
            <person name="Chaudhuri R.R."/>
            <person name="La Ragione R."/>
            <person name="Hildebrand F."/>
            <person name="Pallen M.J."/>
        </authorList>
    </citation>
    <scope>NUCLEOTIDE SEQUENCE</scope>
    <source>
        <strain evidence="2">CHK195-6426</strain>
    </source>
</reference>
<dbReference type="EMBL" id="DXGH01000038">
    <property type="protein sequence ID" value="HIW81262.1"/>
    <property type="molecule type" value="Genomic_DNA"/>
</dbReference>
<name>A0A9D1R717_9FIRM</name>
<dbReference type="AlphaFoldDB" id="A0A9D1R717"/>
<evidence type="ECO:0000313" key="3">
    <source>
        <dbReference type="Proteomes" id="UP000824265"/>
    </source>
</evidence>
<evidence type="ECO:0000313" key="2">
    <source>
        <dbReference type="EMBL" id="HIW81262.1"/>
    </source>
</evidence>
<protein>
    <submittedName>
        <fullName evidence="2">Extracellular solute-binding protein</fullName>
    </submittedName>
</protein>
<evidence type="ECO:0000256" key="1">
    <source>
        <dbReference type="SAM" id="SignalP"/>
    </source>
</evidence>
<gene>
    <name evidence="2" type="ORF">H9742_06980</name>
</gene>
<reference evidence="2" key="2">
    <citation type="submission" date="2021-04" db="EMBL/GenBank/DDBJ databases">
        <authorList>
            <person name="Gilroy R."/>
        </authorList>
    </citation>
    <scope>NUCLEOTIDE SEQUENCE</scope>
    <source>
        <strain evidence="2">CHK195-6426</strain>
    </source>
</reference>
<accession>A0A9D1R717</accession>
<feature type="signal peptide" evidence="1">
    <location>
        <begin position="1"/>
        <end position="21"/>
    </location>
</feature>
<dbReference type="SUPFAM" id="SSF53850">
    <property type="entry name" value="Periplasmic binding protein-like II"/>
    <property type="match status" value="1"/>
</dbReference>